<keyword evidence="3" id="KW-0677">Repeat</keyword>
<dbReference type="Gene3D" id="1.10.8.430">
    <property type="entry name" value="Helical domain of apoptotic protease-activating factors"/>
    <property type="match status" value="1"/>
</dbReference>
<keyword evidence="4" id="KW-0547">Nucleotide-binding</keyword>
<protein>
    <submittedName>
        <fullName evidence="9">Uncharacterized protein</fullName>
    </submittedName>
</protein>
<evidence type="ECO:0000256" key="5">
    <source>
        <dbReference type="ARBA" id="ARBA00022821"/>
    </source>
</evidence>
<dbReference type="InterPro" id="IPR032675">
    <property type="entry name" value="LRR_dom_sf"/>
</dbReference>
<organism evidence="9 10">
    <name type="scientific">Handroanthus impetiginosus</name>
    <dbReference type="NCBI Taxonomy" id="429701"/>
    <lineage>
        <taxon>Eukaryota</taxon>
        <taxon>Viridiplantae</taxon>
        <taxon>Streptophyta</taxon>
        <taxon>Embryophyta</taxon>
        <taxon>Tracheophyta</taxon>
        <taxon>Spermatophyta</taxon>
        <taxon>Magnoliopsida</taxon>
        <taxon>eudicotyledons</taxon>
        <taxon>Gunneridae</taxon>
        <taxon>Pentapetalae</taxon>
        <taxon>asterids</taxon>
        <taxon>lamiids</taxon>
        <taxon>Lamiales</taxon>
        <taxon>Bignoniaceae</taxon>
        <taxon>Crescentiina</taxon>
        <taxon>Tabebuia alliance</taxon>
        <taxon>Handroanthus</taxon>
    </lineage>
</organism>
<dbReference type="GO" id="GO:0098542">
    <property type="term" value="P:defense response to other organism"/>
    <property type="evidence" value="ECO:0007669"/>
    <property type="project" value="TreeGrafter"/>
</dbReference>
<dbReference type="InterPro" id="IPR055414">
    <property type="entry name" value="LRR_R13L4/SHOC2-like"/>
</dbReference>
<keyword evidence="6" id="KW-0067">ATP-binding</keyword>
<dbReference type="AlphaFoldDB" id="A0A2G9HKL0"/>
<dbReference type="Pfam" id="PF23559">
    <property type="entry name" value="WHD_DRP"/>
    <property type="match status" value="1"/>
</dbReference>
<dbReference type="InterPro" id="IPR027417">
    <property type="entry name" value="P-loop_NTPase"/>
</dbReference>
<evidence type="ECO:0000313" key="10">
    <source>
        <dbReference type="Proteomes" id="UP000231279"/>
    </source>
</evidence>
<dbReference type="InterPro" id="IPR036388">
    <property type="entry name" value="WH-like_DNA-bd_sf"/>
</dbReference>
<keyword evidence="10" id="KW-1185">Reference proteome</keyword>
<dbReference type="PANTHER" id="PTHR23155:SF1228">
    <property type="entry name" value="NB-ARC DOMAIN CONTAINING PROTEIN, EXPRESSED"/>
    <property type="match status" value="1"/>
</dbReference>
<evidence type="ECO:0000256" key="4">
    <source>
        <dbReference type="ARBA" id="ARBA00022741"/>
    </source>
</evidence>
<evidence type="ECO:0000259" key="7">
    <source>
        <dbReference type="Pfam" id="PF23559"/>
    </source>
</evidence>
<dbReference type="STRING" id="429701.A0A2G9HKL0"/>
<dbReference type="Gene3D" id="3.80.10.10">
    <property type="entry name" value="Ribonuclease Inhibitor"/>
    <property type="match status" value="1"/>
</dbReference>
<evidence type="ECO:0000256" key="1">
    <source>
        <dbReference type="ARBA" id="ARBA00008894"/>
    </source>
</evidence>
<accession>A0A2G9HKL0</accession>
<dbReference type="Proteomes" id="UP000231279">
    <property type="component" value="Unassembled WGS sequence"/>
</dbReference>
<dbReference type="Gene3D" id="1.10.10.10">
    <property type="entry name" value="Winged helix-like DNA-binding domain superfamily/Winged helix DNA-binding domain"/>
    <property type="match status" value="1"/>
</dbReference>
<evidence type="ECO:0000259" key="8">
    <source>
        <dbReference type="Pfam" id="PF23598"/>
    </source>
</evidence>
<dbReference type="GO" id="GO:0043531">
    <property type="term" value="F:ADP binding"/>
    <property type="evidence" value="ECO:0007669"/>
    <property type="project" value="InterPro"/>
</dbReference>
<dbReference type="SUPFAM" id="SSF52058">
    <property type="entry name" value="L domain-like"/>
    <property type="match status" value="1"/>
</dbReference>
<gene>
    <name evidence="9" type="ORF">CDL12_09277</name>
</gene>
<evidence type="ECO:0000256" key="6">
    <source>
        <dbReference type="ARBA" id="ARBA00022840"/>
    </source>
</evidence>
<keyword evidence="5" id="KW-0611">Plant defense</keyword>
<reference evidence="10" key="1">
    <citation type="journal article" date="2018" name="Gigascience">
        <title>Genome assembly of the Pink Ipe (Handroanthus impetiginosus, Bignoniaceae), a highly valued, ecologically keystone Neotropical timber forest tree.</title>
        <authorList>
            <person name="Silva-Junior O.B."/>
            <person name="Grattapaglia D."/>
            <person name="Novaes E."/>
            <person name="Collevatti R.G."/>
        </authorList>
    </citation>
    <scope>NUCLEOTIDE SEQUENCE [LARGE SCALE GENOMIC DNA]</scope>
    <source>
        <strain evidence="10">cv. UFG-1</strain>
    </source>
</reference>
<dbReference type="SUPFAM" id="SSF52540">
    <property type="entry name" value="P-loop containing nucleoside triphosphate hydrolases"/>
    <property type="match status" value="1"/>
</dbReference>
<evidence type="ECO:0000256" key="3">
    <source>
        <dbReference type="ARBA" id="ARBA00022737"/>
    </source>
</evidence>
<dbReference type="EMBL" id="NKXS01001535">
    <property type="protein sequence ID" value="PIN18057.1"/>
    <property type="molecule type" value="Genomic_DNA"/>
</dbReference>
<sequence>MERDMQENLCSFLHGKRYVIFLDGVSHEWDFLKDIVMTYSKDSKEGKDNGKVKGSRIIVTCREMDQKPGDAEEVFNLDRLTGEEEQNLFYHSLEKGKDDPVEKARIRELKETGNEIVQKCHGHPLLIQVSASVLKTKEPSVDSWKKLLRRLSKGTEKNIPDMIFDLSYQDLPTELKPLFLYCGIFPMNREIFVSELIQLLVAEKLVIQVDKSKKPDKIVEDYTDKLIERNLIVVPVDKSKKPEEIVEDYIDKLIERNLIQVFRRRSDGRVKSCGIQNILHEPCTRKAKEINFFCTGDAALAPTARRVVSDSTCNLSNQNRTAPKELRALFGFTKGMKLSMFIKTYASKLRFLQLLSIEVEYMAINIPVEIVELSRLIYLKLKGQFIKVPSSIRKMKRLQTLEVRSRNVPSSILKMKHLLHLTISGVIIVKWKNREAKPEPEVDLQNLRTLDFDYQYGYNLSPNSLEKLRSLKKLRVSIAKTLTLQALCNSIPSLKNLEDLKLRVGRESDIPSKVDFSDCKNLRTLCLFFDSGNDNITCSFKFPDKLVKVTLDGIRTEGKDPLEKLHKLPNLETIKLKKCTAGTIDFSGQENFPKLQTLILYGTHFKMLLPDEEGILPNLERFICKACRQEEQDAKIPKKLIDKLVPMTTEAEELINTRLIPSSEKL</sequence>
<comment type="caution">
    <text evidence="9">The sequence shown here is derived from an EMBL/GenBank/DDBJ whole genome shotgun (WGS) entry which is preliminary data.</text>
</comment>
<feature type="domain" description="Disease resistance protein winged helix" evidence="7">
    <location>
        <begin position="184"/>
        <end position="235"/>
    </location>
</feature>
<dbReference type="InterPro" id="IPR044974">
    <property type="entry name" value="Disease_R_plants"/>
</dbReference>
<dbReference type="PANTHER" id="PTHR23155">
    <property type="entry name" value="DISEASE RESISTANCE PROTEIN RP"/>
    <property type="match status" value="1"/>
</dbReference>
<evidence type="ECO:0000313" key="9">
    <source>
        <dbReference type="EMBL" id="PIN18057.1"/>
    </source>
</evidence>
<proteinExistence type="inferred from homology"/>
<dbReference type="InterPro" id="IPR058922">
    <property type="entry name" value="WHD_DRP"/>
</dbReference>
<dbReference type="InterPro" id="IPR042197">
    <property type="entry name" value="Apaf_helical"/>
</dbReference>
<comment type="similarity">
    <text evidence="1">Belongs to the disease resistance NB-LRR family.</text>
</comment>
<evidence type="ECO:0000256" key="2">
    <source>
        <dbReference type="ARBA" id="ARBA00022614"/>
    </source>
</evidence>
<dbReference type="Pfam" id="PF23598">
    <property type="entry name" value="LRR_14"/>
    <property type="match status" value="1"/>
</dbReference>
<keyword evidence="2" id="KW-0433">Leucine-rich repeat</keyword>
<feature type="domain" description="Disease resistance R13L4/SHOC-2-like LRR" evidence="8">
    <location>
        <begin position="345"/>
        <end position="629"/>
    </location>
</feature>
<name>A0A2G9HKL0_9LAMI</name>